<evidence type="ECO:0000256" key="6">
    <source>
        <dbReference type="ARBA" id="ARBA00049244"/>
    </source>
</evidence>
<dbReference type="EMBL" id="QFFF01000001">
    <property type="protein sequence ID" value="PWG03150.1"/>
    <property type="molecule type" value="Genomic_DNA"/>
</dbReference>
<dbReference type="InterPro" id="IPR001126">
    <property type="entry name" value="UmuC"/>
</dbReference>
<comment type="caution">
    <text evidence="11">The sequence shown here is derived from an EMBL/GenBank/DDBJ whole genome shotgun (WGS) entry which is preliminary data.</text>
</comment>
<dbReference type="InterPro" id="IPR043128">
    <property type="entry name" value="Rev_trsase/Diguanyl_cyclase"/>
</dbReference>
<dbReference type="InterPro" id="IPR045443">
    <property type="entry name" value="DUF6504"/>
</dbReference>
<evidence type="ECO:0000259" key="10">
    <source>
        <dbReference type="Pfam" id="PF20114"/>
    </source>
</evidence>
<dbReference type="EC" id="2.7.7.7" evidence="3"/>
<dbReference type="GO" id="GO:0006281">
    <property type="term" value="P:DNA repair"/>
    <property type="evidence" value="ECO:0007669"/>
    <property type="project" value="InterPro"/>
</dbReference>
<dbReference type="InterPro" id="IPR050356">
    <property type="entry name" value="SulA_CellDiv_inhibitor"/>
</dbReference>
<feature type="domain" description="DUF6504" evidence="10">
    <location>
        <begin position="508"/>
        <end position="584"/>
    </location>
</feature>
<dbReference type="AlphaFoldDB" id="A0A2U2J486"/>
<dbReference type="OrthoDB" id="9788640at2"/>
<dbReference type="SUPFAM" id="SSF56672">
    <property type="entry name" value="DNA/RNA polymerases"/>
    <property type="match status" value="1"/>
</dbReference>
<dbReference type="Gene3D" id="3.30.70.270">
    <property type="match status" value="1"/>
</dbReference>
<proteinExistence type="inferred from homology"/>
<dbReference type="GO" id="GO:0003684">
    <property type="term" value="F:damaged DNA binding"/>
    <property type="evidence" value="ECO:0007669"/>
    <property type="project" value="InterPro"/>
</dbReference>
<protein>
    <recommendedName>
        <fullName evidence="3">DNA-directed DNA polymerase</fullName>
        <ecNumber evidence="3">2.7.7.7</ecNumber>
    </recommendedName>
</protein>
<dbReference type="Pfam" id="PF20114">
    <property type="entry name" value="DUF6504"/>
    <property type="match status" value="1"/>
</dbReference>
<name>A0A2U2J486_9SPHN</name>
<gene>
    <name evidence="11" type="ORF">DF286_09945</name>
</gene>
<sequence length="587" mass="63753">MPRVASLYLPNFATDRLRRLDGWQPNSSPSQRDGEGDHAQHGGGVNVEASPVIPSSAGFPSSAKAGEELGKRIADCSCPRGGGWRPGARWARQENAPSQPQPKGIAQPATAPLITTHRVGNRIEVAAACPAAQALGLHAGMPLTQARILVPGLDVREAEPGADAAFLTRLALLAARRWTPRAAVSGADGLWLDLTGVTHLFGGERRMAERILVFCARLGFTARIAVADNYGAAHALARHGSDAILLCPPGKAAEAIASLPLAALRIDEEVIAPARRLGIERIGDIMAMPAAPLVRRFGQGLLTRLHQALGRGSEAFEPIVPADPPQAMLRLVEPIATAEAIEQVLADLMTALIRTLEEEGLAARTLTLACLRVDGSEQRLPIGTARATRDAAHLRRLFAMKIERIEPGFGIEAMRLVATRCEPLGPVPIASLLASEKPEPDLVPLIDRLAGRLGACHLYRFSAVESDVPERSVHRLSPVESPANWPKWPRPVRLLPRAEPVENVVALLPDGPPRRFTWRGRMHSIRRADGPERIHGEWWRRTAEAEAVRDYFQVEDEEGARFWLYRRGDGLDPRTGNLGWWLQGVFG</sequence>
<dbReference type="Pfam" id="PF00817">
    <property type="entry name" value="IMS"/>
    <property type="match status" value="1"/>
</dbReference>
<reference evidence="11 12" key="1">
    <citation type="submission" date="2018-05" db="EMBL/GenBank/DDBJ databases">
        <title>Genome of Sphingosinicella humi QZX222.</title>
        <authorList>
            <person name="Qiao Z."/>
            <person name="Wang G."/>
        </authorList>
    </citation>
    <scope>NUCLEOTIDE SEQUENCE [LARGE SCALE GENOMIC DNA]</scope>
    <source>
        <strain evidence="11 12">QZX222</strain>
    </source>
</reference>
<dbReference type="InterPro" id="IPR017961">
    <property type="entry name" value="DNA_pol_Y-fam_little_finger"/>
</dbReference>
<evidence type="ECO:0000313" key="12">
    <source>
        <dbReference type="Proteomes" id="UP000245916"/>
    </source>
</evidence>
<accession>A0A2U2J486</accession>
<feature type="domain" description="DNA polymerase Y-family little finger" evidence="9">
    <location>
        <begin position="333"/>
        <end position="417"/>
    </location>
</feature>
<evidence type="ECO:0000256" key="1">
    <source>
        <dbReference type="ARBA" id="ARBA00010945"/>
    </source>
</evidence>
<organism evidence="11 12">
    <name type="scientific">Allosphingosinicella humi</name>
    <dbReference type="NCBI Taxonomy" id="2068657"/>
    <lineage>
        <taxon>Bacteria</taxon>
        <taxon>Pseudomonadati</taxon>
        <taxon>Pseudomonadota</taxon>
        <taxon>Alphaproteobacteria</taxon>
        <taxon>Sphingomonadales</taxon>
        <taxon>Sphingomonadaceae</taxon>
        <taxon>Allosphingosinicella</taxon>
    </lineage>
</organism>
<dbReference type="Proteomes" id="UP000245916">
    <property type="component" value="Unassembled WGS sequence"/>
</dbReference>
<feature type="domain" description="UmuC" evidence="8">
    <location>
        <begin position="117"/>
        <end position="234"/>
    </location>
</feature>
<evidence type="ECO:0000256" key="7">
    <source>
        <dbReference type="SAM" id="MobiDB-lite"/>
    </source>
</evidence>
<evidence type="ECO:0000313" key="11">
    <source>
        <dbReference type="EMBL" id="PWG03150.1"/>
    </source>
</evidence>
<dbReference type="InterPro" id="IPR043502">
    <property type="entry name" value="DNA/RNA_pol_sf"/>
</dbReference>
<feature type="region of interest" description="Disordered" evidence="7">
    <location>
        <begin position="19"/>
        <end position="64"/>
    </location>
</feature>
<comment type="similarity">
    <text evidence="1">Belongs to the DNA polymerase type-Y family.</text>
</comment>
<dbReference type="CDD" id="cd03468">
    <property type="entry name" value="PolY_like"/>
    <property type="match status" value="1"/>
</dbReference>
<keyword evidence="4" id="KW-0227">DNA damage</keyword>
<comment type="catalytic activity">
    <reaction evidence="6">
        <text>DNA(n) + a 2'-deoxyribonucleoside 5'-triphosphate = DNA(n+1) + diphosphate</text>
        <dbReference type="Rhea" id="RHEA:22508"/>
        <dbReference type="Rhea" id="RHEA-COMP:17339"/>
        <dbReference type="Rhea" id="RHEA-COMP:17340"/>
        <dbReference type="ChEBI" id="CHEBI:33019"/>
        <dbReference type="ChEBI" id="CHEBI:61560"/>
        <dbReference type="ChEBI" id="CHEBI:173112"/>
        <dbReference type="EC" id="2.7.7.7"/>
    </reaction>
</comment>
<evidence type="ECO:0000256" key="2">
    <source>
        <dbReference type="ARBA" id="ARBA00011245"/>
    </source>
</evidence>
<evidence type="ECO:0000259" key="8">
    <source>
        <dbReference type="Pfam" id="PF00817"/>
    </source>
</evidence>
<dbReference type="Pfam" id="PF11799">
    <property type="entry name" value="IMS_C"/>
    <property type="match status" value="1"/>
</dbReference>
<evidence type="ECO:0000256" key="4">
    <source>
        <dbReference type="ARBA" id="ARBA00022763"/>
    </source>
</evidence>
<keyword evidence="12" id="KW-1185">Reference proteome</keyword>
<evidence type="ECO:0000256" key="3">
    <source>
        <dbReference type="ARBA" id="ARBA00012417"/>
    </source>
</evidence>
<evidence type="ECO:0000259" key="9">
    <source>
        <dbReference type="Pfam" id="PF11799"/>
    </source>
</evidence>
<dbReference type="PANTHER" id="PTHR35369">
    <property type="entry name" value="BLR3025 PROTEIN-RELATED"/>
    <property type="match status" value="1"/>
</dbReference>
<evidence type="ECO:0000256" key="5">
    <source>
        <dbReference type="ARBA" id="ARBA00025589"/>
    </source>
</evidence>
<comment type="subunit">
    <text evidence="2">Monomer.</text>
</comment>
<dbReference type="PANTHER" id="PTHR35369:SF2">
    <property type="entry name" value="BLR3025 PROTEIN"/>
    <property type="match status" value="1"/>
</dbReference>
<dbReference type="Gene3D" id="3.40.1170.60">
    <property type="match status" value="1"/>
</dbReference>
<comment type="function">
    <text evidence="5">Poorly processive, error-prone DNA polymerase involved in untargeted mutagenesis. Copies undamaged DNA at stalled replication forks, which arise in vivo from mismatched or misaligned primer ends. These misaligned primers can be extended by PolIV. Exhibits no 3'-5' exonuclease (proofreading) activity. May be involved in translesional synthesis, in conjunction with the beta clamp from PolIII.</text>
</comment>